<sequence length="178" mass="20299">MKIQNLSKFKSKKYRKNIIIRMVWYIVNIFVLKSPIFTNYQFTINILKLFGAKVGKNIVIKPNINIKYPWNLTIGDNSWIGEGVWIDNIDEIIIGKNVCISQGVYLVSAGHNYRKESFNLVTKKIVIENGVWLGAKSIVAPGVRCKEGSILSLGSVARNDLESNYIYQGNPAQKYKKR</sequence>
<dbReference type="AlphaFoldDB" id="A0A0G0D3U4"/>
<name>A0A0G0D3U4_9BACT</name>
<dbReference type="STRING" id="1618333.UR93_C0006G0007"/>
<keyword evidence="2" id="KW-0808">Transferase</keyword>
<dbReference type="PANTHER" id="PTHR23416:SF23">
    <property type="entry name" value="ACETYLTRANSFERASE C18B11.09C-RELATED"/>
    <property type="match status" value="1"/>
</dbReference>
<dbReference type="InterPro" id="IPR051159">
    <property type="entry name" value="Hexapeptide_acetyltransf"/>
</dbReference>
<keyword evidence="3" id="KW-0812">Transmembrane</keyword>
<organism evidence="4 5">
    <name type="scientific">Berkelbacteria bacterium GW2011_GWA2_35_9</name>
    <dbReference type="NCBI Taxonomy" id="1618333"/>
    <lineage>
        <taxon>Bacteria</taxon>
        <taxon>Candidatus Berkelbacteria</taxon>
    </lineage>
</organism>
<dbReference type="EMBL" id="LBRB01000006">
    <property type="protein sequence ID" value="KKP88874.1"/>
    <property type="molecule type" value="Genomic_DNA"/>
</dbReference>
<dbReference type="InterPro" id="IPR011004">
    <property type="entry name" value="Trimer_LpxA-like_sf"/>
</dbReference>
<dbReference type="GO" id="GO:0005829">
    <property type="term" value="C:cytosol"/>
    <property type="evidence" value="ECO:0007669"/>
    <property type="project" value="TreeGrafter"/>
</dbReference>
<gene>
    <name evidence="4" type="ORF">UR93_C0006G0007</name>
</gene>
<keyword evidence="3" id="KW-1133">Transmembrane helix</keyword>
<dbReference type="Gene3D" id="2.160.10.10">
    <property type="entry name" value="Hexapeptide repeat proteins"/>
    <property type="match status" value="1"/>
</dbReference>
<protein>
    <recommendedName>
        <fullName evidence="6">Colanic acid biosynthesis acetyltransferase WcaF</fullName>
    </recommendedName>
</protein>
<keyword evidence="3" id="KW-0472">Membrane</keyword>
<feature type="transmembrane region" description="Helical" evidence="3">
    <location>
        <begin position="18"/>
        <end position="37"/>
    </location>
</feature>
<dbReference type="NCBIfam" id="NF007797">
    <property type="entry name" value="PRK10502.1"/>
    <property type="match status" value="1"/>
</dbReference>
<dbReference type="Proteomes" id="UP000034316">
    <property type="component" value="Unassembled WGS sequence"/>
</dbReference>
<evidence type="ECO:0000256" key="1">
    <source>
        <dbReference type="ARBA" id="ARBA00007274"/>
    </source>
</evidence>
<dbReference type="PANTHER" id="PTHR23416">
    <property type="entry name" value="SIALIC ACID SYNTHASE-RELATED"/>
    <property type="match status" value="1"/>
</dbReference>
<evidence type="ECO:0000256" key="2">
    <source>
        <dbReference type="ARBA" id="ARBA00022679"/>
    </source>
</evidence>
<evidence type="ECO:0008006" key="6">
    <source>
        <dbReference type="Google" id="ProtNLM"/>
    </source>
</evidence>
<accession>A0A0G0D3U4</accession>
<evidence type="ECO:0000256" key="3">
    <source>
        <dbReference type="SAM" id="Phobius"/>
    </source>
</evidence>
<evidence type="ECO:0000313" key="5">
    <source>
        <dbReference type="Proteomes" id="UP000034316"/>
    </source>
</evidence>
<dbReference type="SUPFAM" id="SSF51161">
    <property type="entry name" value="Trimeric LpxA-like enzymes"/>
    <property type="match status" value="1"/>
</dbReference>
<reference evidence="4 5" key="1">
    <citation type="journal article" date="2015" name="Nature">
        <title>rRNA introns, odd ribosomes, and small enigmatic genomes across a large radiation of phyla.</title>
        <authorList>
            <person name="Brown C.T."/>
            <person name="Hug L.A."/>
            <person name="Thomas B.C."/>
            <person name="Sharon I."/>
            <person name="Castelle C.J."/>
            <person name="Singh A."/>
            <person name="Wilkins M.J."/>
            <person name="Williams K.H."/>
            <person name="Banfield J.F."/>
        </authorList>
    </citation>
    <scope>NUCLEOTIDE SEQUENCE [LARGE SCALE GENOMIC DNA]</scope>
</reference>
<dbReference type="GO" id="GO:0008374">
    <property type="term" value="F:O-acyltransferase activity"/>
    <property type="evidence" value="ECO:0007669"/>
    <property type="project" value="TreeGrafter"/>
</dbReference>
<proteinExistence type="inferred from homology"/>
<comment type="similarity">
    <text evidence="1">Belongs to the transferase hexapeptide repeat family.</text>
</comment>
<dbReference type="CDD" id="cd05825">
    <property type="entry name" value="LbH_wcaF_like"/>
    <property type="match status" value="1"/>
</dbReference>
<comment type="caution">
    <text evidence="4">The sequence shown here is derived from an EMBL/GenBank/DDBJ whole genome shotgun (WGS) entry which is preliminary data.</text>
</comment>
<evidence type="ECO:0000313" key="4">
    <source>
        <dbReference type="EMBL" id="KKP88874.1"/>
    </source>
</evidence>